<keyword evidence="7 8" id="KW-0472">Membrane</keyword>
<feature type="domain" description="PTS EIIC type-3" evidence="10">
    <location>
        <begin position="8"/>
        <end position="413"/>
    </location>
</feature>
<keyword evidence="12" id="KW-1185">Reference proteome</keyword>
<dbReference type="PIRSF" id="PIRSF006351">
    <property type="entry name" value="PTS_EIIC-Cellobiose"/>
    <property type="match status" value="1"/>
</dbReference>
<feature type="transmembrane region" description="Helical" evidence="9">
    <location>
        <begin position="132"/>
        <end position="160"/>
    </location>
</feature>
<organism evidence="11 12">
    <name type="scientific">Peribacillus simplex</name>
    <dbReference type="NCBI Taxonomy" id="1478"/>
    <lineage>
        <taxon>Bacteria</taxon>
        <taxon>Bacillati</taxon>
        <taxon>Bacillota</taxon>
        <taxon>Bacilli</taxon>
        <taxon>Bacillales</taxon>
        <taxon>Bacillaceae</taxon>
        <taxon>Peribacillus</taxon>
    </lineage>
</organism>
<feature type="transmembrane region" description="Helical" evidence="9">
    <location>
        <begin position="221"/>
        <end position="241"/>
    </location>
</feature>
<evidence type="ECO:0000256" key="6">
    <source>
        <dbReference type="ARBA" id="ARBA00022989"/>
    </source>
</evidence>
<dbReference type="Pfam" id="PF02378">
    <property type="entry name" value="PTS_EIIC"/>
    <property type="match status" value="1"/>
</dbReference>
<dbReference type="GO" id="GO:0009401">
    <property type="term" value="P:phosphoenolpyruvate-dependent sugar phosphotransferase system"/>
    <property type="evidence" value="ECO:0007669"/>
    <property type="project" value="InterPro"/>
</dbReference>
<reference evidence="11 12" key="1">
    <citation type="submission" date="2015-11" db="EMBL/GenBank/DDBJ databases">
        <title>Genome Sequence of Bacillus simplex strain VanAntwerpen2.</title>
        <authorList>
            <person name="Couger M.B."/>
        </authorList>
    </citation>
    <scope>NUCLEOTIDE SEQUENCE [LARGE SCALE GENOMIC DNA]</scope>
    <source>
        <strain evidence="11 12">VanAntwerpen02</strain>
    </source>
</reference>
<evidence type="ECO:0000256" key="1">
    <source>
        <dbReference type="ARBA" id="ARBA00004651"/>
    </source>
</evidence>
<protein>
    <recommendedName>
        <fullName evidence="8">Permease IIC component</fullName>
    </recommendedName>
</protein>
<dbReference type="PANTHER" id="PTHR33989:SF11">
    <property type="entry name" value="LICHENAN PERMEASE IIC COMPONENT"/>
    <property type="match status" value="1"/>
</dbReference>
<comment type="subcellular location">
    <subcellularLocation>
        <location evidence="1">Cell membrane</location>
        <topology evidence="1">Multi-pass membrane protein</topology>
    </subcellularLocation>
</comment>
<dbReference type="AlphaFoldDB" id="A0A109N0S0"/>
<gene>
    <name evidence="11" type="ORF">AS888_17600</name>
</gene>
<name>A0A109N0S0_9BACI</name>
<keyword evidence="2 8" id="KW-0813">Transport</keyword>
<dbReference type="RefSeq" id="WP_061141744.1">
    <property type="nucleotide sequence ID" value="NZ_LNNH01000012.1"/>
</dbReference>
<evidence type="ECO:0000256" key="2">
    <source>
        <dbReference type="ARBA" id="ARBA00022448"/>
    </source>
</evidence>
<sequence>MNSFMNVLESKVLPVANKIGSQRHLLAIRHGVLATLPLTIIGSFFVILLNFPIDGYDEWIAPYRAALDVPFRFTVGAMALYAAFGVGSALAGHYKLDQLSAGFLSVLAFLITCVVPTQVMETVPGVIDAGRWLPISALSAASLFGAIVTSLISVEIFHFLIKRDIKIKLPESVPPMVSNSFAALIPTLVVVLLFWGIRYGLGFDINSIITTLVSPLKDLLVGNSLIGGLLTVFLIVFFWSLGIHGPAILGPIIRPMWDSAILENMDAFARTGNAANLPNLFTEQFIQWFVWIGGAGSTLSLVVLFLFSKSKYLKELGKLSFVPGIFNINEPVIFGAPIVMNPILMVPFIVAPLVNVVVSYTFFQLGLIPMIMAKLPFTVFGPIAAVISTDWTIMAGVLVILNFFISLMIYFPFFKMFEKQHLRDENKIEDGPEEKKAGIKYA</sequence>
<feature type="transmembrane region" description="Helical" evidence="9">
    <location>
        <begin position="393"/>
        <end position="413"/>
    </location>
</feature>
<feature type="transmembrane region" description="Helical" evidence="9">
    <location>
        <begin position="99"/>
        <end position="120"/>
    </location>
</feature>
<accession>A0A109N0S0</accession>
<dbReference type="EMBL" id="LNNH01000012">
    <property type="protein sequence ID" value="KWW21396.1"/>
    <property type="molecule type" value="Genomic_DNA"/>
</dbReference>
<dbReference type="PANTHER" id="PTHR33989">
    <property type="match status" value="1"/>
</dbReference>
<feature type="transmembrane region" description="Helical" evidence="9">
    <location>
        <begin position="288"/>
        <end position="307"/>
    </location>
</feature>
<evidence type="ECO:0000256" key="7">
    <source>
        <dbReference type="ARBA" id="ARBA00023136"/>
    </source>
</evidence>
<proteinExistence type="predicted"/>
<evidence type="ECO:0000256" key="8">
    <source>
        <dbReference type="PIRNR" id="PIRNR006351"/>
    </source>
</evidence>
<dbReference type="InterPro" id="IPR003352">
    <property type="entry name" value="PTS_EIIC"/>
</dbReference>
<feature type="transmembrane region" description="Helical" evidence="9">
    <location>
        <begin position="365"/>
        <end position="387"/>
    </location>
</feature>
<keyword evidence="5 9" id="KW-0812">Transmembrane</keyword>
<feature type="transmembrane region" description="Helical" evidence="9">
    <location>
        <begin position="332"/>
        <end position="358"/>
    </location>
</feature>
<evidence type="ECO:0000256" key="3">
    <source>
        <dbReference type="ARBA" id="ARBA00022475"/>
    </source>
</evidence>
<feature type="transmembrane region" description="Helical" evidence="9">
    <location>
        <begin position="73"/>
        <end position="92"/>
    </location>
</feature>
<feature type="transmembrane region" description="Helical" evidence="9">
    <location>
        <begin position="32"/>
        <end position="53"/>
    </location>
</feature>
<comment type="function">
    <text evidence="8">The phosphoenolpyruvate-dependent sugar phosphotransferase system (PTS), a major carbohydrate active -transport system, catalyzes the phosphorylation of incoming sugar substrates concomitant with their translocation across the cell membrane.</text>
</comment>
<comment type="caution">
    <text evidence="11">The sequence shown here is derived from an EMBL/GenBank/DDBJ whole genome shotgun (WGS) entry which is preliminary data.</text>
</comment>
<evidence type="ECO:0000313" key="11">
    <source>
        <dbReference type="EMBL" id="KWW21396.1"/>
    </source>
</evidence>
<dbReference type="GO" id="GO:0008982">
    <property type="term" value="F:protein-N(PI)-phosphohistidine-sugar phosphotransferase activity"/>
    <property type="evidence" value="ECO:0007669"/>
    <property type="project" value="UniProtKB-UniRule"/>
</dbReference>
<evidence type="ECO:0000313" key="12">
    <source>
        <dbReference type="Proteomes" id="UP000064189"/>
    </source>
</evidence>
<keyword evidence="4 8" id="KW-0762">Sugar transport</keyword>
<dbReference type="Proteomes" id="UP000064189">
    <property type="component" value="Unassembled WGS sequence"/>
</dbReference>
<dbReference type="InterPro" id="IPR004796">
    <property type="entry name" value="PTS_IIC_cello"/>
</dbReference>
<dbReference type="InterPro" id="IPR004501">
    <property type="entry name" value="PTS_EIIC_3"/>
</dbReference>
<dbReference type="GO" id="GO:1901264">
    <property type="term" value="P:carbohydrate derivative transport"/>
    <property type="evidence" value="ECO:0007669"/>
    <property type="project" value="TreeGrafter"/>
</dbReference>
<dbReference type="GO" id="GO:0005886">
    <property type="term" value="C:plasma membrane"/>
    <property type="evidence" value="ECO:0007669"/>
    <property type="project" value="UniProtKB-SubCell"/>
</dbReference>
<keyword evidence="3 8" id="KW-1003">Cell membrane</keyword>
<dbReference type="NCBIfam" id="TIGR00410">
    <property type="entry name" value="lacE"/>
    <property type="match status" value="1"/>
</dbReference>
<dbReference type="InterPro" id="IPR051088">
    <property type="entry name" value="PTS_Sugar-EIIC/EIIB"/>
</dbReference>
<feature type="transmembrane region" description="Helical" evidence="9">
    <location>
        <begin position="181"/>
        <end position="201"/>
    </location>
</feature>
<evidence type="ECO:0000256" key="5">
    <source>
        <dbReference type="ARBA" id="ARBA00022692"/>
    </source>
</evidence>
<keyword evidence="6 9" id="KW-1133">Transmembrane helix</keyword>
<evidence type="ECO:0000256" key="9">
    <source>
        <dbReference type="SAM" id="Phobius"/>
    </source>
</evidence>
<evidence type="ECO:0000259" key="10">
    <source>
        <dbReference type="PROSITE" id="PS51105"/>
    </source>
</evidence>
<evidence type="ECO:0000256" key="4">
    <source>
        <dbReference type="ARBA" id="ARBA00022597"/>
    </source>
</evidence>
<dbReference type="PROSITE" id="PS51105">
    <property type="entry name" value="PTS_EIIC_TYPE_3"/>
    <property type="match status" value="1"/>
</dbReference>